<protein>
    <recommendedName>
        <fullName evidence="1">Nucleoside phosphorylase domain-containing protein</fullName>
    </recommendedName>
</protein>
<dbReference type="InterPro" id="IPR000845">
    <property type="entry name" value="Nucleoside_phosphorylase_d"/>
</dbReference>
<dbReference type="CDD" id="cd09007">
    <property type="entry name" value="NP-I_spr0068"/>
    <property type="match status" value="1"/>
</dbReference>
<name>A0A382GM51_9ZZZZ</name>
<feature type="domain" description="Nucleoside phosphorylase" evidence="1">
    <location>
        <begin position="90"/>
        <end position="248"/>
    </location>
</feature>
<gene>
    <name evidence="2" type="ORF">METZ01_LOCUS228893</name>
</gene>
<dbReference type="Gene3D" id="3.40.50.1580">
    <property type="entry name" value="Nucleoside phosphorylase domain"/>
    <property type="match status" value="1"/>
</dbReference>
<organism evidence="2">
    <name type="scientific">marine metagenome</name>
    <dbReference type="NCBI Taxonomy" id="408172"/>
    <lineage>
        <taxon>unclassified sequences</taxon>
        <taxon>metagenomes</taxon>
        <taxon>ecological metagenomes</taxon>
    </lineage>
</organism>
<proteinExistence type="predicted"/>
<dbReference type="EMBL" id="UINC01056243">
    <property type="protein sequence ID" value="SVB76039.1"/>
    <property type="molecule type" value="Genomic_DNA"/>
</dbReference>
<accession>A0A382GM51</accession>
<evidence type="ECO:0000313" key="2">
    <source>
        <dbReference type="EMBL" id="SVB76039.1"/>
    </source>
</evidence>
<dbReference type="GO" id="GO:0009116">
    <property type="term" value="P:nucleoside metabolic process"/>
    <property type="evidence" value="ECO:0007669"/>
    <property type="project" value="InterPro"/>
</dbReference>
<dbReference type="AlphaFoldDB" id="A0A382GM51"/>
<dbReference type="SUPFAM" id="SSF53167">
    <property type="entry name" value="Purine and uridine phosphorylases"/>
    <property type="match status" value="1"/>
</dbReference>
<evidence type="ECO:0000259" key="1">
    <source>
        <dbReference type="Pfam" id="PF01048"/>
    </source>
</evidence>
<dbReference type="GO" id="GO:0003824">
    <property type="term" value="F:catalytic activity"/>
    <property type="evidence" value="ECO:0007669"/>
    <property type="project" value="InterPro"/>
</dbReference>
<dbReference type="InterPro" id="IPR035994">
    <property type="entry name" value="Nucleoside_phosphorylase_sf"/>
</dbReference>
<dbReference type="PANTHER" id="PTHR43691:SF6">
    <property type="entry name" value="AMP NUCLEOSIDASE"/>
    <property type="match status" value="1"/>
</dbReference>
<dbReference type="GO" id="GO:0005829">
    <property type="term" value="C:cytosol"/>
    <property type="evidence" value="ECO:0007669"/>
    <property type="project" value="TreeGrafter"/>
</dbReference>
<dbReference type="PANTHER" id="PTHR43691">
    <property type="entry name" value="URIDINE PHOSPHORYLASE"/>
    <property type="match status" value="1"/>
</dbReference>
<sequence length="256" mass="28876">MSREKWFNPEDKSQCVIRPDLQDKTASHLPPNLLVIFSQNFLKNFITPNMLYQDSDLLQFFGGESILYKSDSNRNLVAIEGTISAPIGVSAIQTAVSRGVKRVFVLGLCGAVDSSLNVGDFILPTLCEREEGTSFHYIPPNAAASPNYEMLQSLTKHLEKHNLPYRAGKTVSTDAPYRQTIETELTWRKDGILGVDMEMSAVFALCEYLTIPAVGLFVVSDAHDLTEKMDWVWNKKLFEENLDKVFTLFLQMTTHF</sequence>
<dbReference type="Pfam" id="PF01048">
    <property type="entry name" value="PNP_UDP_1"/>
    <property type="match status" value="1"/>
</dbReference>
<reference evidence="2" key="1">
    <citation type="submission" date="2018-05" db="EMBL/GenBank/DDBJ databases">
        <authorList>
            <person name="Lanie J.A."/>
            <person name="Ng W.-L."/>
            <person name="Kazmierczak K.M."/>
            <person name="Andrzejewski T.M."/>
            <person name="Davidsen T.M."/>
            <person name="Wayne K.J."/>
            <person name="Tettelin H."/>
            <person name="Glass J.I."/>
            <person name="Rusch D."/>
            <person name="Podicherti R."/>
            <person name="Tsui H.-C.T."/>
            <person name="Winkler M.E."/>
        </authorList>
    </citation>
    <scope>NUCLEOTIDE SEQUENCE</scope>
</reference>